<evidence type="ECO:0000313" key="1">
    <source>
        <dbReference type="EMBL" id="KAH9420436.1"/>
    </source>
</evidence>
<evidence type="ECO:0000313" key="2">
    <source>
        <dbReference type="Proteomes" id="UP000887458"/>
    </source>
</evidence>
<sequence length="134" mass="14726">MDPIQKTKVDDNPMNVSVMLPGQQQGSPILQQQHVRFGTLPNRSGSISNNNNLNNSPQHNGNLAGLMNTVVTTNNTEICKRSYGATVQTINSIQPITLCALIQFNVGFTQFSTHSIPIQRKNILAFSPNFFNKG</sequence>
<dbReference type="EMBL" id="NJHN03000049">
    <property type="protein sequence ID" value="KAH9420436.1"/>
    <property type="molecule type" value="Genomic_DNA"/>
</dbReference>
<accession>A0ABQ8JCV3</accession>
<reference evidence="1 2" key="1">
    <citation type="journal article" date="2018" name="J. Allergy Clin. Immunol.">
        <title>High-quality assembly of Dermatophagoides pteronyssinus genome and transcriptome reveals a wide range of novel allergens.</title>
        <authorList>
            <person name="Liu X.Y."/>
            <person name="Yang K.Y."/>
            <person name="Wang M.Q."/>
            <person name="Kwok J.S."/>
            <person name="Zeng X."/>
            <person name="Yang Z."/>
            <person name="Xiao X.J."/>
            <person name="Lau C.P."/>
            <person name="Li Y."/>
            <person name="Huang Z.M."/>
            <person name="Ba J.G."/>
            <person name="Yim A.K."/>
            <person name="Ouyang C.Y."/>
            <person name="Ngai S.M."/>
            <person name="Chan T.F."/>
            <person name="Leung E.L."/>
            <person name="Liu L."/>
            <person name="Liu Z.G."/>
            <person name="Tsui S.K."/>
        </authorList>
    </citation>
    <scope>NUCLEOTIDE SEQUENCE [LARGE SCALE GENOMIC DNA]</scope>
    <source>
        <strain evidence="1">Derp</strain>
    </source>
</reference>
<keyword evidence="2" id="KW-1185">Reference proteome</keyword>
<dbReference type="Proteomes" id="UP000887458">
    <property type="component" value="Unassembled WGS sequence"/>
</dbReference>
<comment type="caution">
    <text evidence="1">The sequence shown here is derived from an EMBL/GenBank/DDBJ whole genome shotgun (WGS) entry which is preliminary data.</text>
</comment>
<name>A0ABQ8JCV3_DERPT</name>
<protein>
    <submittedName>
        <fullName evidence="1">Uncharacterized protein</fullName>
    </submittedName>
</protein>
<gene>
    <name evidence="1" type="ORF">DERP_014055</name>
</gene>
<reference evidence="1 2" key="2">
    <citation type="journal article" date="2022" name="Mol. Biol. Evol.">
        <title>Comparative Genomics Reveals Insights into the Divergent Evolution of Astigmatic Mites and Household Pest Adaptations.</title>
        <authorList>
            <person name="Xiong Q."/>
            <person name="Wan A.T."/>
            <person name="Liu X."/>
            <person name="Fung C.S."/>
            <person name="Xiao X."/>
            <person name="Malainual N."/>
            <person name="Hou J."/>
            <person name="Wang L."/>
            <person name="Wang M."/>
            <person name="Yang K.Y."/>
            <person name="Cui Y."/>
            <person name="Leung E.L."/>
            <person name="Nong W."/>
            <person name="Shin S.K."/>
            <person name="Au S.W."/>
            <person name="Jeong K.Y."/>
            <person name="Chew F.T."/>
            <person name="Hui J.H."/>
            <person name="Leung T.F."/>
            <person name="Tungtrongchitr A."/>
            <person name="Zhong N."/>
            <person name="Liu Z."/>
            <person name="Tsui S.K."/>
        </authorList>
    </citation>
    <scope>NUCLEOTIDE SEQUENCE [LARGE SCALE GENOMIC DNA]</scope>
    <source>
        <strain evidence="1">Derp</strain>
    </source>
</reference>
<organism evidence="1 2">
    <name type="scientific">Dermatophagoides pteronyssinus</name>
    <name type="common">European house dust mite</name>
    <dbReference type="NCBI Taxonomy" id="6956"/>
    <lineage>
        <taxon>Eukaryota</taxon>
        <taxon>Metazoa</taxon>
        <taxon>Ecdysozoa</taxon>
        <taxon>Arthropoda</taxon>
        <taxon>Chelicerata</taxon>
        <taxon>Arachnida</taxon>
        <taxon>Acari</taxon>
        <taxon>Acariformes</taxon>
        <taxon>Sarcoptiformes</taxon>
        <taxon>Astigmata</taxon>
        <taxon>Psoroptidia</taxon>
        <taxon>Analgoidea</taxon>
        <taxon>Pyroglyphidae</taxon>
        <taxon>Dermatophagoidinae</taxon>
        <taxon>Dermatophagoides</taxon>
    </lineage>
</organism>
<proteinExistence type="predicted"/>